<name>A0ABW3Z1S0_MYCRA</name>
<keyword evidence="2 4" id="KW-0560">Oxidoreductase</keyword>
<gene>
    <name evidence="4" type="ORF">ACFQ33_20085</name>
</gene>
<proteinExistence type="inferred from homology"/>
<reference evidence="5" key="1">
    <citation type="journal article" date="2019" name="Int. J. Syst. Evol. Microbiol.">
        <title>The Global Catalogue of Microorganisms (GCM) 10K type strain sequencing project: providing services to taxonomists for standard genome sequencing and annotation.</title>
        <authorList>
            <consortium name="The Broad Institute Genomics Platform"/>
            <consortium name="The Broad Institute Genome Sequencing Center for Infectious Disease"/>
            <person name="Wu L."/>
            <person name="Ma J."/>
        </authorList>
    </citation>
    <scope>NUCLEOTIDE SEQUENCE [LARGE SCALE GENOMIC DNA]</scope>
    <source>
        <strain evidence="5">CCUG 55609</strain>
    </source>
</reference>
<dbReference type="Gene3D" id="3.30.9.10">
    <property type="entry name" value="D-Amino Acid Oxidase, subunit A, domain 2"/>
    <property type="match status" value="1"/>
</dbReference>
<accession>A0ABW3Z1S0</accession>
<dbReference type="EMBL" id="JBHTNF010000019">
    <property type="protein sequence ID" value="MFD1330192.1"/>
    <property type="molecule type" value="Genomic_DNA"/>
</dbReference>
<dbReference type="GO" id="GO:0016491">
    <property type="term" value="F:oxidoreductase activity"/>
    <property type="evidence" value="ECO:0007669"/>
    <property type="project" value="UniProtKB-KW"/>
</dbReference>
<dbReference type="InterPro" id="IPR006076">
    <property type="entry name" value="FAD-dep_OxRdtase"/>
</dbReference>
<evidence type="ECO:0000313" key="4">
    <source>
        <dbReference type="EMBL" id="MFD1330192.1"/>
    </source>
</evidence>
<dbReference type="PANTHER" id="PTHR13847">
    <property type="entry name" value="SARCOSINE DEHYDROGENASE-RELATED"/>
    <property type="match status" value="1"/>
</dbReference>
<dbReference type="InterPro" id="IPR036188">
    <property type="entry name" value="FAD/NAD-bd_sf"/>
</dbReference>
<feature type="domain" description="FAD dependent oxidoreductase" evidence="3">
    <location>
        <begin position="23"/>
        <end position="416"/>
    </location>
</feature>
<keyword evidence="5" id="KW-1185">Reference proteome</keyword>
<comment type="caution">
    <text evidence="4">The sequence shown here is derived from an EMBL/GenBank/DDBJ whole genome shotgun (WGS) entry which is preliminary data.</text>
</comment>
<dbReference type="EC" id="1.-.-.-" evidence="4"/>
<evidence type="ECO:0000256" key="2">
    <source>
        <dbReference type="ARBA" id="ARBA00023002"/>
    </source>
</evidence>
<dbReference type="Proteomes" id="UP001597173">
    <property type="component" value="Unassembled WGS sequence"/>
</dbReference>
<organism evidence="4 5">
    <name type="scientific">Mycoplana ramosa</name>
    <name type="common">Mycoplana bullata</name>
    <dbReference type="NCBI Taxonomy" id="40837"/>
    <lineage>
        <taxon>Bacteria</taxon>
        <taxon>Pseudomonadati</taxon>
        <taxon>Pseudomonadota</taxon>
        <taxon>Alphaproteobacteria</taxon>
        <taxon>Hyphomicrobiales</taxon>
        <taxon>Rhizobiaceae</taxon>
        <taxon>Mycoplana</taxon>
    </lineage>
</organism>
<dbReference type="Gene3D" id="3.50.50.60">
    <property type="entry name" value="FAD/NAD(P)-binding domain"/>
    <property type="match status" value="1"/>
</dbReference>
<dbReference type="PANTHER" id="PTHR13847:SF280">
    <property type="entry name" value="D-AMINO ACID DEHYDROGENASE"/>
    <property type="match status" value="1"/>
</dbReference>
<evidence type="ECO:0000313" key="5">
    <source>
        <dbReference type="Proteomes" id="UP001597173"/>
    </source>
</evidence>
<evidence type="ECO:0000259" key="3">
    <source>
        <dbReference type="Pfam" id="PF01266"/>
    </source>
</evidence>
<dbReference type="RefSeq" id="WP_374841074.1">
    <property type="nucleotide sequence ID" value="NZ_JBHEEW010000018.1"/>
</dbReference>
<sequence length="442" mass="48599">MSNFPISMKNIPQFGGPLPQAVDVTVIGGGIIGVMTAWELQKRGLSVLLCEKGRVAGEQSSRNWGWIRQQGRDYAELPIMMDTIRLWKELDEKLRADIGFRQAGITYLARNGKKLAEFERWLDGARAYGVDTRLMSRREVEKSLPNAAGWVGGMTTASDAMAEPFVTVPVLARAAAEGGMMIREDCAVRALDVVGGHIQGVITELGRVACERVVVAAGAWSALFLGAHGIRIPQLSVVSPVMSTEPMPEFFSGAACDDRFAIRRRADGGYTLTPWSNHDFFIGPDAFRNFFAYLPQLREDFMSTRFRLAAPKNYPDAWATRRRWSPGQETPFERCRILDPAPNPKELERVTAFFAKAFPKIGRPRIKASWAGMIDTMPDVLPVVDKAPIGGVTIATGMSGHGFGIGPGMGLVIADLVQDLNPRHDLSKFSISRFRGRSAGSR</sequence>
<dbReference type="SUPFAM" id="SSF51905">
    <property type="entry name" value="FAD/NAD(P)-binding domain"/>
    <property type="match status" value="1"/>
</dbReference>
<protein>
    <submittedName>
        <fullName evidence="4">NAD(P)/FAD-dependent oxidoreductase</fullName>
        <ecNumber evidence="4">1.-.-.-</ecNumber>
    </submittedName>
</protein>
<comment type="similarity">
    <text evidence="1">Belongs to the DadA oxidoreductase family.</text>
</comment>
<dbReference type="Pfam" id="PF01266">
    <property type="entry name" value="DAO"/>
    <property type="match status" value="1"/>
</dbReference>
<evidence type="ECO:0000256" key="1">
    <source>
        <dbReference type="ARBA" id="ARBA00009410"/>
    </source>
</evidence>